<feature type="domain" description="LysM" evidence="2">
    <location>
        <begin position="149"/>
        <end position="193"/>
    </location>
</feature>
<dbReference type="Pfam" id="PF01464">
    <property type="entry name" value="SLT"/>
    <property type="match status" value="1"/>
</dbReference>
<dbReference type="Gene3D" id="3.10.350.10">
    <property type="entry name" value="LysM domain"/>
    <property type="match status" value="4"/>
</dbReference>
<dbReference type="PANTHER" id="PTHR33734">
    <property type="entry name" value="LYSM DOMAIN-CONTAINING GPI-ANCHORED PROTEIN 2"/>
    <property type="match status" value="1"/>
</dbReference>
<gene>
    <name evidence="3" type="ORF">BKA03_001354</name>
</gene>
<dbReference type="PROSITE" id="PS51782">
    <property type="entry name" value="LYSM"/>
    <property type="match status" value="4"/>
</dbReference>
<dbReference type="PANTHER" id="PTHR33734:SF22">
    <property type="entry name" value="MEMBRANE-BOUND LYTIC MUREIN TRANSGLYCOSYLASE D"/>
    <property type="match status" value="1"/>
</dbReference>
<dbReference type="SUPFAM" id="SSF54106">
    <property type="entry name" value="LysM domain"/>
    <property type="match status" value="4"/>
</dbReference>
<dbReference type="GO" id="GO:0008932">
    <property type="term" value="F:lytic endotransglycosylase activity"/>
    <property type="evidence" value="ECO:0007669"/>
    <property type="project" value="TreeGrafter"/>
</dbReference>
<evidence type="ECO:0000259" key="2">
    <source>
        <dbReference type="PROSITE" id="PS51782"/>
    </source>
</evidence>
<dbReference type="InterPro" id="IPR018392">
    <property type="entry name" value="LysM"/>
</dbReference>
<dbReference type="SMART" id="SM00257">
    <property type="entry name" value="LysM"/>
    <property type="match status" value="4"/>
</dbReference>
<comment type="caution">
    <text evidence="3">The sequence shown here is derived from an EMBL/GenBank/DDBJ whole genome shotgun (WGS) entry which is preliminary data.</text>
</comment>
<name>A0A7Z0CK04_9MICO</name>
<dbReference type="InterPro" id="IPR008258">
    <property type="entry name" value="Transglycosylase_SLT_dom_1"/>
</dbReference>
<evidence type="ECO:0000313" key="4">
    <source>
        <dbReference type="Proteomes" id="UP000547973"/>
    </source>
</evidence>
<keyword evidence="1" id="KW-0732">Signal</keyword>
<feature type="signal peptide" evidence="1">
    <location>
        <begin position="1"/>
        <end position="30"/>
    </location>
</feature>
<dbReference type="RefSeq" id="WP_062075037.1">
    <property type="nucleotide sequence ID" value="NZ_BBRC01000005.1"/>
</dbReference>
<dbReference type="SUPFAM" id="SSF53955">
    <property type="entry name" value="Lysozyme-like"/>
    <property type="match status" value="1"/>
</dbReference>
<evidence type="ECO:0000256" key="1">
    <source>
        <dbReference type="SAM" id="SignalP"/>
    </source>
</evidence>
<dbReference type="CDD" id="cd00118">
    <property type="entry name" value="LysM"/>
    <property type="match status" value="4"/>
</dbReference>
<accession>A0A7Z0CK04</accession>
<dbReference type="OrthoDB" id="5244690at2"/>
<reference evidence="3 4" key="1">
    <citation type="submission" date="2020-07" db="EMBL/GenBank/DDBJ databases">
        <title>Sequencing the genomes of 1000 actinobacteria strains.</title>
        <authorList>
            <person name="Klenk H.-P."/>
        </authorList>
    </citation>
    <scope>NUCLEOTIDE SEQUENCE [LARGE SCALE GENOMIC DNA]</scope>
    <source>
        <strain evidence="3 4">DSM 19970</strain>
    </source>
</reference>
<dbReference type="InterPro" id="IPR036779">
    <property type="entry name" value="LysM_dom_sf"/>
</dbReference>
<protein>
    <submittedName>
        <fullName evidence="3">LysM repeat protein</fullName>
    </submittedName>
</protein>
<dbReference type="Proteomes" id="UP000547973">
    <property type="component" value="Unassembled WGS sequence"/>
</dbReference>
<organism evidence="3 4">
    <name type="scientific">Demequina lutea</name>
    <dbReference type="NCBI Taxonomy" id="431489"/>
    <lineage>
        <taxon>Bacteria</taxon>
        <taxon>Bacillati</taxon>
        <taxon>Actinomycetota</taxon>
        <taxon>Actinomycetes</taxon>
        <taxon>Micrococcales</taxon>
        <taxon>Demequinaceae</taxon>
        <taxon>Demequina</taxon>
    </lineage>
</organism>
<sequence length="429" mass="43638">MDLKTAGLRTVSTSLTATAALALVAAPAYAQDYVVQPGDTVTAIARGHGVSVSTIVASNNLDARATIYAGQHLTLPDGSATPVAASAPKTYVVAKGDTLWAIATRFHTSVAALQLANGMANSTLIRIGEALAIPGGAAASLAPSNTMAATYVVQLGDTLWSIAQKLGTSVAGLAQLNGVANPSLIRVNQPLTIPAGATAPLVSTNGSTSALAPTPASTYIVVRGDTLSGIAARFGTSVSAIASANAMTNPSIIRTGQSLTIPGGVPTGLVGDTFLGYTYPADVVAAANVNKATLNAMDVPSRVQMQQLVIDTANAMGVDPALAQAIAYQESGFNQRAVSSANALGCMQVIPTSGEWASGLVGRPLNLLIAQDNATAGVAILRQLLRNGTPVETAIAGYYQGELSVRQRGLNPDTRQYVASVVTLMARFK</sequence>
<dbReference type="CDD" id="cd00254">
    <property type="entry name" value="LT-like"/>
    <property type="match status" value="1"/>
</dbReference>
<dbReference type="EMBL" id="JACBZO010000001">
    <property type="protein sequence ID" value="NYI41235.1"/>
    <property type="molecule type" value="Genomic_DNA"/>
</dbReference>
<keyword evidence="4" id="KW-1185">Reference proteome</keyword>
<feature type="chain" id="PRO_5031231745" evidence="1">
    <location>
        <begin position="31"/>
        <end position="429"/>
    </location>
</feature>
<feature type="domain" description="LysM" evidence="2">
    <location>
        <begin position="31"/>
        <end position="75"/>
    </location>
</feature>
<feature type="domain" description="LysM" evidence="2">
    <location>
        <begin position="89"/>
        <end position="133"/>
    </location>
</feature>
<evidence type="ECO:0000313" key="3">
    <source>
        <dbReference type="EMBL" id="NYI41235.1"/>
    </source>
</evidence>
<dbReference type="InterPro" id="IPR023346">
    <property type="entry name" value="Lysozyme-like_dom_sf"/>
</dbReference>
<dbReference type="AlphaFoldDB" id="A0A7Z0CK04"/>
<dbReference type="Gene3D" id="1.10.530.10">
    <property type="match status" value="1"/>
</dbReference>
<proteinExistence type="predicted"/>
<dbReference type="Pfam" id="PF01476">
    <property type="entry name" value="LysM"/>
    <property type="match status" value="4"/>
</dbReference>
<feature type="domain" description="LysM" evidence="2">
    <location>
        <begin position="217"/>
        <end position="261"/>
    </location>
</feature>